<organism evidence="7 8">
    <name type="scientific">Clostridium grantii DSM 8605</name>
    <dbReference type="NCBI Taxonomy" id="1121316"/>
    <lineage>
        <taxon>Bacteria</taxon>
        <taxon>Bacillati</taxon>
        <taxon>Bacillota</taxon>
        <taxon>Clostridia</taxon>
        <taxon>Eubacteriales</taxon>
        <taxon>Clostridiaceae</taxon>
        <taxon>Clostridium</taxon>
    </lineage>
</organism>
<evidence type="ECO:0000313" key="8">
    <source>
        <dbReference type="Proteomes" id="UP000184447"/>
    </source>
</evidence>
<evidence type="ECO:0000259" key="6">
    <source>
        <dbReference type="PROSITE" id="PS01124"/>
    </source>
</evidence>
<dbReference type="STRING" id="1121316.SAMN02745207_03896"/>
<name>A0A1M5XS97_9CLOT</name>
<keyword evidence="5" id="KW-0472">Membrane</keyword>
<keyword evidence="3" id="KW-0804">Transcription</keyword>
<evidence type="ECO:0000256" key="3">
    <source>
        <dbReference type="ARBA" id="ARBA00023163"/>
    </source>
</evidence>
<dbReference type="InterPro" id="IPR020449">
    <property type="entry name" value="Tscrpt_reg_AraC-type_HTH"/>
</dbReference>
<gene>
    <name evidence="7" type="ORF">SAMN02745207_03896</name>
</gene>
<evidence type="ECO:0000256" key="1">
    <source>
        <dbReference type="ARBA" id="ARBA00023015"/>
    </source>
</evidence>
<evidence type="ECO:0000256" key="4">
    <source>
        <dbReference type="SAM" id="Coils"/>
    </source>
</evidence>
<evidence type="ECO:0000256" key="5">
    <source>
        <dbReference type="SAM" id="Phobius"/>
    </source>
</evidence>
<dbReference type="InterPro" id="IPR018060">
    <property type="entry name" value="HTH_AraC"/>
</dbReference>
<dbReference type="SUPFAM" id="SSF46689">
    <property type="entry name" value="Homeodomain-like"/>
    <property type="match status" value="1"/>
</dbReference>
<dbReference type="AlphaFoldDB" id="A0A1M5XS97"/>
<dbReference type="SMART" id="SM00342">
    <property type="entry name" value="HTH_ARAC"/>
    <property type="match status" value="1"/>
</dbReference>
<feature type="coiled-coil region" evidence="4">
    <location>
        <begin position="635"/>
        <end position="667"/>
    </location>
</feature>
<dbReference type="Gene3D" id="3.30.450.20">
    <property type="entry name" value="PAS domain"/>
    <property type="match status" value="1"/>
</dbReference>
<feature type="transmembrane region" description="Helical" evidence="5">
    <location>
        <begin position="12"/>
        <end position="34"/>
    </location>
</feature>
<dbReference type="InterPro" id="IPR018062">
    <property type="entry name" value="HTH_AraC-typ_CS"/>
</dbReference>
<protein>
    <submittedName>
        <fullName evidence="7">AraC-type DNA-binding protein</fullName>
    </submittedName>
</protein>
<reference evidence="7 8" key="1">
    <citation type="submission" date="2016-11" db="EMBL/GenBank/DDBJ databases">
        <authorList>
            <person name="Jaros S."/>
            <person name="Januszkiewicz K."/>
            <person name="Wedrychowicz H."/>
        </authorList>
    </citation>
    <scope>NUCLEOTIDE SEQUENCE [LARGE SCALE GENOMIC DNA]</scope>
    <source>
        <strain evidence="7 8">DSM 8605</strain>
    </source>
</reference>
<feature type="coiled-coil region" evidence="4">
    <location>
        <begin position="346"/>
        <end position="377"/>
    </location>
</feature>
<dbReference type="GO" id="GO:0043565">
    <property type="term" value="F:sequence-specific DNA binding"/>
    <property type="evidence" value="ECO:0007669"/>
    <property type="project" value="InterPro"/>
</dbReference>
<keyword evidence="1" id="KW-0805">Transcription regulation</keyword>
<dbReference type="InterPro" id="IPR009057">
    <property type="entry name" value="Homeodomain-like_sf"/>
</dbReference>
<evidence type="ECO:0000313" key="7">
    <source>
        <dbReference type="EMBL" id="SHI02646.1"/>
    </source>
</evidence>
<sequence length="761" mass="89051">MKQNRKSLFGKWFLTYLVFIVISIAFILQIYSVYSSNMKKSLDKLNKSYLSQVKRSLDEQLKNLDITAYTIGLNKNIYTILNYNPQREREDFPQITYNIIENMILYNNTNTFTKEIYLYAIEGNLILSNSALYKEDMLDVFAQSVFNINSDKFKELMGEKYKREIIPLNVLTGMAEHKNRLVYLKSIPFSANKQLGTVIMELDYKKFYEQFEKDVFLDEGSFFIVDSRNVLIYSKGIDGLPVQMKYDDIKEDEIEQIKINGEKMVVYATKSQAFDWKYVRIINESEYYKESNKIKDVFIIMILIFALVSMFLAYIITVKLHKPIKVLVKKLKSPENDNIGNEYDFIEKTIQKNKEFQEKMEKQLSKQENVLKNLTLTKWLRGNYETEEIIYDLLSEYKVNFYGESHQVIIIKINGFVDIEEENPKKMDIELARDIIVNVFKDSTKEYFSINIVKIDKLIACICHFTKEEKKTQIYLMEVLSKSWNSIHDKYGIDLTMSLSNVHNNLMGVSQGYNEALEALTYNHLLGNVAFIEYKDILKSKKNYCYSIENEYKLTNLVKLGKSDEAIILVQGVIKEHTNENFIAVEYIKCLMFDLMGSVLKAVTSEKAVKHMESILPIKRLMKAEDIEAMETVIINVIKQICEFLSQENEEKNNENISNKIKEYIEKNYGNMDLNVSLIADVYEMSPSYISKLYKEEVGDSILNYVNKVRMEASKKLLVRTSDNINVISEKVGYSHSNVFIRMFKKYYGLTPGQYRQLKDN</sequence>
<proteinExistence type="predicted"/>
<accession>A0A1M5XS97</accession>
<dbReference type="Gene3D" id="1.10.10.60">
    <property type="entry name" value="Homeodomain-like"/>
    <property type="match status" value="2"/>
</dbReference>
<keyword evidence="5" id="KW-0812">Transmembrane</keyword>
<dbReference type="Proteomes" id="UP000184447">
    <property type="component" value="Unassembled WGS sequence"/>
</dbReference>
<keyword evidence="5" id="KW-1133">Transmembrane helix</keyword>
<dbReference type="PANTHER" id="PTHR43280:SF28">
    <property type="entry name" value="HTH-TYPE TRANSCRIPTIONAL ACTIVATOR RHAS"/>
    <property type="match status" value="1"/>
</dbReference>
<dbReference type="Pfam" id="PF12833">
    <property type="entry name" value="HTH_18"/>
    <property type="match status" value="1"/>
</dbReference>
<dbReference type="OrthoDB" id="1938323at2"/>
<keyword evidence="4" id="KW-0175">Coiled coil</keyword>
<feature type="domain" description="HTH araC/xylS-type" evidence="6">
    <location>
        <begin position="659"/>
        <end position="758"/>
    </location>
</feature>
<dbReference type="RefSeq" id="WP_073340718.1">
    <property type="nucleotide sequence ID" value="NZ_FQXM01000035.1"/>
</dbReference>
<keyword evidence="8" id="KW-1185">Reference proteome</keyword>
<feature type="transmembrane region" description="Helical" evidence="5">
    <location>
        <begin position="297"/>
        <end position="316"/>
    </location>
</feature>
<keyword evidence="2 7" id="KW-0238">DNA-binding</keyword>
<dbReference type="PANTHER" id="PTHR43280">
    <property type="entry name" value="ARAC-FAMILY TRANSCRIPTIONAL REGULATOR"/>
    <property type="match status" value="1"/>
</dbReference>
<dbReference type="PROSITE" id="PS00041">
    <property type="entry name" value="HTH_ARAC_FAMILY_1"/>
    <property type="match status" value="1"/>
</dbReference>
<dbReference type="PROSITE" id="PS01124">
    <property type="entry name" value="HTH_ARAC_FAMILY_2"/>
    <property type="match status" value="1"/>
</dbReference>
<evidence type="ECO:0000256" key="2">
    <source>
        <dbReference type="ARBA" id="ARBA00023125"/>
    </source>
</evidence>
<dbReference type="EMBL" id="FQXM01000035">
    <property type="protein sequence ID" value="SHI02646.1"/>
    <property type="molecule type" value="Genomic_DNA"/>
</dbReference>
<dbReference type="PRINTS" id="PR00032">
    <property type="entry name" value="HTHARAC"/>
</dbReference>
<dbReference type="GO" id="GO:0003700">
    <property type="term" value="F:DNA-binding transcription factor activity"/>
    <property type="evidence" value="ECO:0007669"/>
    <property type="project" value="InterPro"/>
</dbReference>